<proteinExistence type="predicted"/>
<evidence type="ECO:0000313" key="1">
    <source>
        <dbReference type="EMBL" id="KAD4888544.1"/>
    </source>
</evidence>
<evidence type="ECO:0000313" key="2">
    <source>
        <dbReference type="Proteomes" id="UP000326396"/>
    </source>
</evidence>
<dbReference type="Proteomes" id="UP000326396">
    <property type="component" value="Linkage Group LG19"/>
</dbReference>
<sequence length="91" mass="10567">MEIWGLKLDLVRLKVESIQPAMKSDQENQIFVSAGKGKRELDFLLLRASTHASTASPIPDLDIQMEADRRSRLGLEEEIRKERHERHEMKL</sequence>
<name>A0A5N6NHX8_9ASTR</name>
<accession>A0A5N6NHX8</accession>
<comment type="caution">
    <text evidence="1">The sequence shown here is derived from an EMBL/GenBank/DDBJ whole genome shotgun (WGS) entry which is preliminary data.</text>
</comment>
<gene>
    <name evidence="1" type="ORF">E3N88_20617</name>
</gene>
<keyword evidence="2" id="KW-1185">Reference proteome</keyword>
<protein>
    <submittedName>
        <fullName evidence="1">Uncharacterized protein</fullName>
    </submittedName>
</protein>
<dbReference type="EMBL" id="SZYD01000011">
    <property type="protein sequence ID" value="KAD4888544.1"/>
    <property type="molecule type" value="Genomic_DNA"/>
</dbReference>
<reference evidence="1 2" key="1">
    <citation type="submission" date="2019-05" db="EMBL/GenBank/DDBJ databases">
        <title>Mikania micrantha, genome provides insights into the molecular mechanism of rapid growth.</title>
        <authorList>
            <person name="Liu B."/>
        </authorList>
    </citation>
    <scope>NUCLEOTIDE SEQUENCE [LARGE SCALE GENOMIC DNA]</scope>
    <source>
        <strain evidence="1">NLD-2019</strain>
        <tissue evidence="1">Leaf</tissue>
    </source>
</reference>
<organism evidence="1 2">
    <name type="scientific">Mikania micrantha</name>
    <name type="common">bitter vine</name>
    <dbReference type="NCBI Taxonomy" id="192012"/>
    <lineage>
        <taxon>Eukaryota</taxon>
        <taxon>Viridiplantae</taxon>
        <taxon>Streptophyta</taxon>
        <taxon>Embryophyta</taxon>
        <taxon>Tracheophyta</taxon>
        <taxon>Spermatophyta</taxon>
        <taxon>Magnoliopsida</taxon>
        <taxon>eudicotyledons</taxon>
        <taxon>Gunneridae</taxon>
        <taxon>Pentapetalae</taxon>
        <taxon>asterids</taxon>
        <taxon>campanulids</taxon>
        <taxon>Asterales</taxon>
        <taxon>Asteraceae</taxon>
        <taxon>Asteroideae</taxon>
        <taxon>Heliantheae alliance</taxon>
        <taxon>Eupatorieae</taxon>
        <taxon>Mikania</taxon>
    </lineage>
</organism>
<dbReference type="AlphaFoldDB" id="A0A5N6NHX8"/>